<organism evidence="1 2">
    <name type="scientific">Meloidogyne enterolobii</name>
    <name type="common">Root-knot nematode worm</name>
    <name type="synonym">Meloidogyne mayaguensis</name>
    <dbReference type="NCBI Taxonomy" id="390850"/>
    <lineage>
        <taxon>Eukaryota</taxon>
        <taxon>Metazoa</taxon>
        <taxon>Ecdysozoa</taxon>
        <taxon>Nematoda</taxon>
        <taxon>Chromadorea</taxon>
        <taxon>Rhabditida</taxon>
        <taxon>Tylenchina</taxon>
        <taxon>Tylenchomorpha</taxon>
        <taxon>Tylenchoidea</taxon>
        <taxon>Meloidogynidae</taxon>
        <taxon>Meloidogyninae</taxon>
        <taxon>Meloidogyne</taxon>
    </lineage>
</organism>
<accession>A0ACB0ZND5</accession>
<gene>
    <name evidence="1" type="ORF">MENTE1834_LOCUS27552</name>
</gene>
<proteinExistence type="predicted"/>
<protein>
    <submittedName>
        <fullName evidence="1">Uncharacterized protein</fullName>
    </submittedName>
</protein>
<evidence type="ECO:0000313" key="2">
    <source>
        <dbReference type="Proteomes" id="UP001497535"/>
    </source>
</evidence>
<comment type="caution">
    <text evidence="1">The sequence shown here is derived from an EMBL/GenBank/DDBJ whole genome shotgun (WGS) entry which is preliminary data.</text>
</comment>
<name>A0ACB0ZND5_MELEN</name>
<evidence type="ECO:0000313" key="1">
    <source>
        <dbReference type="EMBL" id="CAK5080383.1"/>
    </source>
</evidence>
<keyword evidence="2" id="KW-1185">Reference proteome</keyword>
<dbReference type="EMBL" id="CAVMJV010000041">
    <property type="protein sequence ID" value="CAK5080383.1"/>
    <property type="molecule type" value="Genomic_DNA"/>
</dbReference>
<sequence length="99" mass="11580">MEVVLAINRCVELWSDILADKWFSGKKLVIWMVIPIIYGLAMAFYTKPVTFSSMYFSWFFNPHLLYIDDTNEVVSSFMGTYMGTFHYVRLLSLFSLSHS</sequence>
<dbReference type="Proteomes" id="UP001497535">
    <property type="component" value="Unassembled WGS sequence"/>
</dbReference>
<reference evidence="1" key="1">
    <citation type="submission" date="2023-11" db="EMBL/GenBank/DDBJ databases">
        <authorList>
            <person name="Poullet M."/>
        </authorList>
    </citation>
    <scope>NUCLEOTIDE SEQUENCE</scope>
    <source>
        <strain evidence="1">E1834</strain>
    </source>
</reference>